<name>A0A2T2NKI3_CORCC</name>
<organism evidence="1 2">
    <name type="scientific">Corynespora cassiicola Philippines</name>
    <dbReference type="NCBI Taxonomy" id="1448308"/>
    <lineage>
        <taxon>Eukaryota</taxon>
        <taxon>Fungi</taxon>
        <taxon>Dikarya</taxon>
        <taxon>Ascomycota</taxon>
        <taxon>Pezizomycotina</taxon>
        <taxon>Dothideomycetes</taxon>
        <taxon>Pleosporomycetidae</taxon>
        <taxon>Pleosporales</taxon>
        <taxon>Corynesporascaceae</taxon>
        <taxon>Corynespora</taxon>
    </lineage>
</organism>
<dbReference type="EMBL" id="KZ678137">
    <property type="protein sequence ID" value="PSN65558.1"/>
    <property type="molecule type" value="Genomic_DNA"/>
</dbReference>
<dbReference type="Proteomes" id="UP000240883">
    <property type="component" value="Unassembled WGS sequence"/>
</dbReference>
<proteinExistence type="predicted"/>
<evidence type="ECO:0000313" key="2">
    <source>
        <dbReference type="Proteomes" id="UP000240883"/>
    </source>
</evidence>
<keyword evidence="2" id="KW-1185">Reference proteome</keyword>
<gene>
    <name evidence="1" type="ORF">BS50DRAFT_61230</name>
</gene>
<reference evidence="1 2" key="1">
    <citation type="journal article" date="2018" name="Front. Microbiol.">
        <title>Genome-Wide Analysis of Corynespora cassiicola Leaf Fall Disease Putative Effectors.</title>
        <authorList>
            <person name="Lopez D."/>
            <person name="Ribeiro S."/>
            <person name="Label P."/>
            <person name="Fumanal B."/>
            <person name="Venisse J.S."/>
            <person name="Kohler A."/>
            <person name="de Oliveira R.R."/>
            <person name="Labutti K."/>
            <person name="Lipzen A."/>
            <person name="Lail K."/>
            <person name="Bauer D."/>
            <person name="Ohm R.A."/>
            <person name="Barry K.W."/>
            <person name="Spatafora J."/>
            <person name="Grigoriev I.V."/>
            <person name="Martin F.M."/>
            <person name="Pujade-Renaud V."/>
        </authorList>
    </citation>
    <scope>NUCLEOTIDE SEQUENCE [LARGE SCALE GENOMIC DNA]</scope>
    <source>
        <strain evidence="1 2">Philippines</strain>
    </source>
</reference>
<sequence length="268" mass="29409">MGVSRLRCALPLHWQRLASRFRLKTAAPKRARGWPGVGEDGMALVNDDCCCDDDGDDEKARPGSTSHHGKHTKPTRHADCTAVRRSQASARPPPLTPLARFARTEGFFRCRFCAAVLLLPGRRERHLAQPFPTLLLASTLQCLFTQRPIACHVLDPYAFPGIASTRLARPLTRLPTHTVVLPEAFPPLSRSLLLCARCRPSQHLVRAHALAKQQTMSSRFSLSAPTIKSPAFVCRSVALTSLLSLSALPVLPISKSFLLPPTMPPLPL</sequence>
<accession>A0A2T2NKI3</accession>
<dbReference type="AlphaFoldDB" id="A0A2T2NKI3"/>
<protein>
    <submittedName>
        <fullName evidence="1">Uncharacterized protein</fullName>
    </submittedName>
</protein>
<evidence type="ECO:0000313" key="1">
    <source>
        <dbReference type="EMBL" id="PSN65558.1"/>
    </source>
</evidence>